<dbReference type="Proteomes" id="UP000593568">
    <property type="component" value="Unassembled WGS sequence"/>
</dbReference>
<evidence type="ECO:0000313" key="1">
    <source>
        <dbReference type="EMBL" id="MBA0758155.1"/>
    </source>
</evidence>
<reference evidence="1 2" key="1">
    <citation type="journal article" date="2019" name="Genome Biol. Evol.">
        <title>Insights into the evolution of the New World diploid cottons (Gossypium, subgenus Houzingenia) based on genome sequencing.</title>
        <authorList>
            <person name="Grover C.E."/>
            <person name="Arick M.A. 2nd"/>
            <person name="Thrash A."/>
            <person name="Conover J.L."/>
            <person name="Sanders W.S."/>
            <person name="Peterson D.G."/>
            <person name="Frelichowski J.E."/>
            <person name="Scheffler J.A."/>
            <person name="Scheffler B.E."/>
            <person name="Wendel J.F."/>
        </authorList>
    </citation>
    <scope>NUCLEOTIDE SEQUENCE [LARGE SCALE GENOMIC DNA]</scope>
    <source>
        <strain evidence="1">8</strain>
        <tissue evidence="1">Leaf</tissue>
    </source>
</reference>
<dbReference type="AlphaFoldDB" id="A0A7J9DCH0"/>
<proteinExistence type="predicted"/>
<gene>
    <name evidence="1" type="ORF">Gotri_021176</name>
</gene>
<keyword evidence="2" id="KW-1185">Reference proteome</keyword>
<name>A0A7J9DCH0_9ROSI</name>
<comment type="caution">
    <text evidence="1">The sequence shown here is derived from an EMBL/GenBank/DDBJ whole genome shotgun (WGS) entry which is preliminary data.</text>
</comment>
<protein>
    <submittedName>
        <fullName evidence="1">Uncharacterized protein</fullName>
    </submittedName>
</protein>
<sequence>MHQLSIPYLFELKLLLTSNPVSPVSHIYVIIF</sequence>
<evidence type="ECO:0000313" key="2">
    <source>
        <dbReference type="Proteomes" id="UP000593568"/>
    </source>
</evidence>
<dbReference type="EMBL" id="JABEZW010000001">
    <property type="protein sequence ID" value="MBA0758155.1"/>
    <property type="molecule type" value="Genomic_DNA"/>
</dbReference>
<organism evidence="1 2">
    <name type="scientific">Gossypium trilobum</name>
    <dbReference type="NCBI Taxonomy" id="34281"/>
    <lineage>
        <taxon>Eukaryota</taxon>
        <taxon>Viridiplantae</taxon>
        <taxon>Streptophyta</taxon>
        <taxon>Embryophyta</taxon>
        <taxon>Tracheophyta</taxon>
        <taxon>Spermatophyta</taxon>
        <taxon>Magnoliopsida</taxon>
        <taxon>eudicotyledons</taxon>
        <taxon>Gunneridae</taxon>
        <taxon>Pentapetalae</taxon>
        <taxon>rosids</taxon>
        <taxon>malvids</taxon>
        <taxon>Malvales</taxon>
        <taxon>Malvaceae</taxon>
        <taxon>Malvoideae</taxon>
        <taxon>Gossypium</taxon>
    </lineage>
</organism>
<accession>A0A7J9DCH0</accession>